<dbReference type="EMBL" id="FOXA01000030">
    <property type="protein sequence ID" value="SFQ06273.1"/>
    <property type="molecule type" value="Genomic_DNA"/>
</dbReference>
<dbReference type="GO" id="GO:0003824">
    <property type="term" value="F:catalytic activity"/>
    <property type="evidence" value="ECO:0007669"/>
    <property type="project" value="UniProtKB-ARBA"/>
</dbReference>
<accession>A0A1I5VFM2</accession>
<reference evidence="2 3" key="1">
    <citation type="submission" date="2016-10" db="EMBL/GenBank/DDBJ databases">
        <authorList>
            <person name="de Groot N.N."/>
        </authorList>
    </citation>
    <scope>NUCLEOTIDE SEQUENCE [LARGE SCALE GENOMIC DNA]</scope>
    <source>
        <strain evidence="2 3">DSM 19547</strain>
    </source>
</reference>
<comment type="similarity">
    <text evidence="1">Belongs to the enoyl-CoA hydratase/isomerase family.</text>
</comment>
<name>A0A1I5VFM2_9RHOB</name>
<keyword evidence="3" id="KW-1185">Reference proteome</keyword>
<dbReference type="CDD" id="cd06558">
    <property type="entry name" value="crotonase-like"/>
    <property type="match status" value="1"/>
</dbReference>
<dbReference type="OrthoDB" id="9795613at2"/>
<gene>
    <name evidence="2" type="ORF">SAMN04488047_13014</name>
</gene>
<dbReference type="InterPro" id="IPR029045">
    <property type="entry name" value="ClpP/crotonase-like_dom_sf"/>
</dbReference>
<proteinExistence type="inferred from homology"/>
<dbReference type="Pfam" id="PF00378">
    <property type="entry name" value="ECH_1"/>
    <property type="match status" value="1"/>
</dbReference>
<dbReference type="Gene3D" id="3.90.226.10">
    <property type="entry name" value="2-enoyl-CoA Hydratase, Chain A, domain 1"/>
    <property type="match status" value="1"/>
</dbReference>
<dbReference type="NCBIfam" id="NF005675">
    <property type="entry name" value="PRK07468.1"/>
    <property type="match status" value="1"/>
</dbReference>
<dbReference type="InterPro" id="IPR001753">
    <property type="entry name" value="Enoyl-CoA_hydra/iso"/>
</dbReference>
<dbReference type="SUPFAM" id="SSF52096">
    <property type="entry name" value="ClpP/crotonase"/>
    <property type="match status" value="1"/>
</dbReference>
<evidence type="ECO:0000256" key="1">
    <source>
        <dbReference type="ARBA" id="ARBA00005254"/>
    </source>
</evidence>
<evidence type="ECO:0000313" key="2">
    <source>
        <dbReference type="EMBL" id="SFQ06273.1"/>
    </source>
</evidence>
<dbReference type="PANTHER" id="PTHR42964">
    <property type="entry name" value="ENOYL-COA HYDRATASE"/>
    <property type="match status" value="1"/>
</dbReference>
<organism evidence="2 3">
    <name type="scientific">Tranquillimonas alkanivorans</name>
    <dbReference type="NCBI Taxonomy" id="441119"/>
    <lineage>
        <taxon>Bacteria</taxon>
        <taxon>Pseudomonadati</taxon>
        <taxon>Pseudomonadota</taxon>
        <taxon>Alphaproteobacteria</taxon>
        <taxon>Rhodobacterales</taxon>
        <taxon>Roseobacteraceae</taxon>
        <taxon>Tranquillimonas</taxon>
    </lineage>
</organism>
<dbReference type="AlphaFoldDB" id="A0A1I5VFM2"/>
<sequence>MRHETLEVTRDARDVVSVTLNRPEKRNALSARMIAELTDVAAALNARPDTRAVVLRGAGKVFCAGGDLSWMMAQIEADRDTRMAEARKLAMMLHALNTLRAPLIGLVHGVAMGGGVGMAAVCDSVVAIEGTRFAFTETRLGLIPATISPYVLARMGEGAARRVFMSSRVFGANEAAQLGLVSRSVPPEEAEAALAKEVAPYLDVAPGAVGRAKALARALGPRIDEETIDLSIRALADAWETDEARDGVAAFLDKSTPPWSRDG</sequence>
<protein>
    <submittedName>
        <fullName evidence="2">Methylglutaconyl-CoA hydratase</fullName>
    </submittedName>
</protein>
<dbReference type="InterPro" id="IPR051683">
    <property type="entry name" value="Enoyl-CoA_Hydratase/Isomerase"/>
</dbReference>
<dbReference type="InterPro" id="IPR014748">
    <property type="entry name" value="Enoyl-CoA_hydra_C"/>
</dbReference>
<evidence type="ECO:0000313" key="3">
    <source>
        <dbReference type="Proteomes" id="UP000199356"/>
    </source>
</evidence>
<dbReference type="PANTHER" id="PTHR42964:SF1">
    <property type="entry name" value="POLYKETIDE BIOSYNTHESIS ENOYL-COA HYDRATASE PKSH-RELATED"/>
    <property type="match status" value="1"/>
</dbReference>
<dbReference type="Gene3D" id="1.10.12.10">
    <property type="entry name" value="Lyase 2-enoyl-coa Hydratase, Chain A, domain 2"/>
    <property type="match status" value="1"/>
</dbReference>
<dbReference type="STRING" id="441119.SAMN04488047_13014"/>
<dbReference type="Proteomes" id="UP000199356">
    <property type="component" value="Unassembled WGS sequence"/>
</dbReference>
<dbReference type="RefSeq" id="WP_093425193.1">
    <property type="nucleotide sequence ID" value="NZ_FOXA01000030.1"/>
</dbReference>